<comment type="catalytic activity">
    <reaction evidence="1">
        <text>D-mannonate = 2-dehydro-3-deoxy-D-gluconate + H2O</text>
        <dbReference type="Rhea" id="RHEA:20097"/>
        <dbReference type="ChEBI" id="CHEBI:15377"/>
        <dbReference type="ChEBI" id="CHEBI:17767"/>
        <dbReference type="ChEBI" id="CHEBI:57990"/>
        <dbReference type="EC" id="4.2.1.8"/>
    </reaction>
</comment>
<comment type="similarity">
    <text evidence="6">Belongs to the mannonate dehydratase family.</text>
</comment>
<reference evidence="12" key="1">
    <citation type="journal article" date="2019" name="Int. J. Syst. Evol. Microbiol.">
        <title>The Global Catalogue of Microorganisms (GCM) 10K type strain sequencing project: providing services to taxonomists for standard genome sequencing and annotation.</title>
        <authorList>
            <consortium name="The Broad Institute Genomics Platform"/>
            <consortium name="The Broad Institute Genome Sequencing Center for Infectious Disease"/>
            <person name="Wu L."/>
            <person name="Ma J."/>
        </authorList>
    </citation>
    <scope>NUCLEOTIDE SEQUENCE [LARGE SCALE GENOMIC DNA]</scope>
    <source>
        <strain evidence="12">KCTC 42805</strain>
    </source>
</reference>
<dbReference type="PANTHER" id="PTHR30387:SF2">
    <property type="entry name" value="MANNONATE DEHYDRATASE"/>
    <property type="match status" value="1"/>
</dbReference>
<dbReference type="RefSeq" id="WP_381519063.1">
    <property type="nucleotide sequence ID" value="NZ_JBHULN010000001.1"/>
</dbReference>
<dbReference type="GO" id="GO:0008927">
    <property type="term" value="F:mannonate dehydratase activity"/>
    <property type="evidence" value="ECO:0007669"/>
    <property type="project" value="UniProtKB-EC"/>
</dbReference>
<dbReference type="InterPro" id="IPR036237">
    <property type="entry name" value="Xyl_isomerase-like_sf"/>
</dbReference>
<name>A0ABW5M218_9BACT</name>
<evidence type="ECO:0000313" key="12">
    <source>
        <dbReference type="Proteomes" id="UP001597469"/>
    </source>
</evidence>
<evidence type="ECO:0000256" key="2">
    <source>
        <dbReference type="ARBA" id="ARBA00001936"/>
    </source>
</evidence>
<comment type="cofactor">
    <cofactor evidence="3">
        <name>Fe(2+)</name>
        <dbReference type="ChEBI" id="CHEBI:29033"/>
    </cofactor>
</comment>
<evidence type="ECO:0000256" key="9">
    <source>
        <dbReference type="ARBA" id="ARBA00023211"/>
    </source>
</evidence>
<evidence type="ECO:0000313" key="11">
    <source>
        <dbReference type="EMBL" id="MFD2569662.1"/>
    </source>
</evidence>
<dbReference type="Pfam" id="PF03786">
    <property type="entry name" value="UxuA"/>
    <property type="match status" value="1"/>
</dbReference>
<evidence type="ECO:0000256" key="3">
    <source>
        <dbReference type="ARBA" id="ARBA00001954"/>
    </source>
</evidence>
<gene>
    <name evidence="11" type="ORF">ACFSUS_03400</name>
</gene>
<dbReference type="SUPFAM" id="SSF51658">
    <property type="entry name" value="Xylose isomerase-like"/>
    <property type="match status" value="1"/>
</dbReference>
<keyword evidence="12" id="KW-1185">Reference proteome</keyword>
<proteinExistence type="inferred from homology"/>
<keyword evidence="8" id="KW-0408">Iron</keyword>
<dbReference type="EMBL" id="JBHULN010000001">
    <property type="protein sequence ID" value="MFD2569662.1"/>
    <property type="molecule type" value="Genomic_DNA"/>
</dbReference>
<evidence type="ECO:0000256" key="5">
    <source>
        <dbReference type="ARBA" id="ARBA00004892"/>
    </source>
</evidence>
<sequence length="342" mass="38542">MRPALDLFFPPTDEQLTFAKQIGVDDIVLFGTSLESWSELSFKNLIAIRNRIEDAGLRLFSIETFPARFYDQIILGKATRTEQMRAYQEAIDNIGRAGIKYHSYNWMPTGVWRTTYSYRLRGGAKGIAFNASDIENAPLSFDRAYEEEEFWDYYAYFISELVPVAQSAGVKVSVHPNDPPVASIGGVPQLFRSKENFDRALQIQPSDSHGLTFCLGGWSAMGFGQTMPDVIREYGPQGKIHYVHFQSHNTERGPGAPPFFSENFIELADYNPFTVVQSLQEVGFDGVMIPGHVPQLDGDSEWRNTYTVSDARYVHPMGGHRARAYTIGFMKGLISALQYEIA</sequence>
<dbReference type="Gene3D" id="3.20.20.150">
    <property type="entry name" value="Divalent-metal-dependent TIM barrel enzymes"/>
    <property type="match status" value="1"/>
</dbReference>
<evidence type="ECO:0000256" key="8">
    <source>
        <dbReference type="ARBA" id="ARBA00023004"/>
    </source>
</evidence>
<evidence type="ECO:0000256" key="7">
    <source>
        <dbReference type="ARBA" id="ARBA00012927"/>
    </source>
</evidence>
<evidence type="ECO:0000256" key="10">
    <source>
        <dbReference type="ARBA" id="ARBA00023239"/>
    </source>
</evidence>
<protein>
    <recommendedName>
        <fullName evidence="7">mannonate dehydratase</fullName>
        <ecNumber evidence="7">4.2.1.8</ecNumber>
    </recommendedName>
</protein>
<comment type="caution">
    <text evidence="11">The sequence shown here is derived from an EMBL/GenBank/DDBJ whole genome shotgun (WGS) entry which is preliminary data.</text>
</comment>
<comment type="function">
    <text evidence="4">Catalyzes the dehydration of D-mannonate.</text>
</comment>
<evidence type="ECO:0000256" key="4">
    <source>
        <dbReference type="ARBA" id="ARBA00002713"/>
    </source>
</evidence>
<dbReference type="EC" id="4.2.1.8" evidence="7"/>
<comment type="cofactor">
    <cofactor evidence="2">
        <name>Mn(2+)</name>
        <dbReference type="ChEBI" id="CHEBI:29035"/>
    </cofactor>
</comment>
<comment type="pathway">
    <text evidence="5">Carbohydrate metabolism; pentose and glucuronate interconversion.</text>
</comment>
<keyword evidence="9" id="KW-0464">Manganese</keyword>
<dbReference type="Proteomes" id="UP001597469">
    <property type="component" value="Unassembled WGS sequence"/>
</dbReference>
<evidence type="ECO:0000256" key="1">
    <source>
        <dbReference type="ARBA" id="ARBA00001794"/>
    </source>
</evidence>
<keyword evidence="10 11" id="KW-0456">Lyase</keyword>
<dbReference type="PANTHER" id="PTHR30387">
    <property type="entry name" value="MANNONATE DEHYDRATASE"/>
    <property type="match status" value="1"/>
</dbReference>
<dbReference type="InterPro" id="IPR004628">
    <property type="entry name" value="Man_deHydtase"/>
</dbReference>
<organism evidence="11 12">
    <name type="scientific">Spirosoma soli</name>
    <dbReference type="NCBI Taxonomy" id="1770529"/>
    <lineage>
        <taxon>Bacteria</taxon>
        <taxon>Pseudomonadati</taxon>
        <taxon>Bacteroidota</taxon>
        <taxon>Cytophagia</taxon>
        <taxon>Cytophagales</taxon>
        <taxon>Cytophagaceae</taxon>
        <taxon>Spirosoma</taxon>
    </lineage>
</organism>
<evidence type="ECO:0000256" key="6">
    <source>
        <dbReference type="ARBA" id="ARBA00007389"/>
    </source>
</evidence>
<accession>A0ABW5M218</accession>